<reference evidence="4" key="1">
    <citation type="submission" date="2017-04" db="EMBL/GenBank/DDBJ databases">
        <authorList>
            <person name="Varghese N."/>
            <person name="Submissions S."/>
        </authorList>
    </citation>
    <scope>NUCLEOTIDE SEQUENCE [LARGE SCALE GENOMIC DNA]</scope>
    <source>
        <strain evidence="4">DSM 16537</strain>
    </source>
</reference>
<dbReference type="AlphaFoldDB" id="A0A1W2HB46"/>
<dbReference type="EMBL" id="LT838813">
    <property type="protein sequence ID" value="SMD46093.1"/>
    <property type="molecule type" value="Genomic_DNA"/>
</dbReference>
<dbReference type="OrthoDB" id="384974at2"/>
<dbReference type="STRING" id="758820.SAMN00777080_4772"/>
<name>A0A1W2HB46_9BACT</name>
<evidence type="ECO:0000256" key="1">
    <source>
        <dbReference type="ARBA" id="ARBA00006817"/>
    </source>
</evidence>
<dbReference type="InterPro" id="IPR023393">
    <property type="entry name" value="START-like_dom_sf"/>
</dbReference>
<feature type="domain" description="Activator of Hsp90 ATPase homologue 1/2-like C-terminal" evidence="2">
    <location>
        <begin position="155"/>
        <end position="223"/>
    </location>
</feature>
<dbReference type="RefSeq" id="WP_084123040.1">
    <property type="nucleotide sequence ID" value="NZ_LT838813.1"/>
</dbReference>
<organism evidence="3 4">
    <name type="scientific">Aquiflexum balticum DSM 16537</name>
    <dbReference type="NCBI Taxonomy" id="758820"/>
    <lineage>
        <taxon>Bacteria</taxon>
        <taxon>Pseudomonadati</taxon>
        <taxon>Bacteroidota</taxon>
        <taxon>Cytophagia</taxon>
        <taxon>Cytophagales</taxon>
        <taxon>Cyclobacteriaceae</taxon>
        <taxon>Aquiflexum</taxon>
    </lineage>
</organism>
<evidence type="ECO:0000259" key="2">
    <source>
        <dbReference type="Pfam" id="PF08327"/>
    </source>
</evidence>
<evidence type="ECO:0000313" key="3">
    <source>
        <dbReference type="EMBL" id="SMD46093.1"/>
    </source>
</evidence>
<gene>
    <name evidence="3" type="ORF">SAMN00777080_4772</name>
</gene>
<dbReference type="Gene3D" id="3.30.530.20">
    <property type="match status" value="2"/>
</dbReference>
<dbReference type="CDD" id="cd08897">
    <property type="entry name" value="SRPBCC_CalC_Aha1-like_4"/>
    <property type="match status" value="1"/>
</dbReference>
<sequence>MSTTTKPTLTVKATINASLEKAWEAWTGPDHITQWNFADVSWHCPHAENDLRENGKFSYRMEAKDGSFGFDFSGKYSQVEVFKKISLLLDDGRKVNVSFQTKDGMTQVLESFEAEETNSLELQQTGWQLILNNFKQYVESLVTIEKLHFEIQIQAPVEKVYEAMLADESYRKWTSVFNPGSHYTGSWKKGGKILFIGTDDTGAQGGMVSRVKENIPNKFVSIEHLGILGPKGEEITSGPEVEGWAGAFENYSFEADNGSTLLAVDLDSNQQFKSYFEETYPLALQKLKEICES</sequence>
<keyword evidence="4" id="KW-1185">Reference proteome</keyword>
<dbReference type="Pfam" id="PF08327">
    <property type="entry name" value="AHSA1"/>
    <property type="match status" value="2"/>
</dbReference>
<proteinExistence type="inferred from homology"/>
<dbReference type="CDD" id="cd07814">
    <property type="entry name" value="SRPBCC_CalC_Aha1-like"/>
    <property type="match status" value="1"/>
</dbReference>
<feature type="domain" description="Activator of Hsp90 ATPase homologue 1/2-like C-terminal" evidence="2">
    <location>
        <begin position="16"/>
        <end position="139"/>
    </location>
</feature>
<comment type="similarity">
    <text evidence="1">Belongs to the AHA1 family.</text>
</comment>
<evidence type="ECO:0000313" key="4">
    <source>
        <dbReference type="Proteomes" id="UP000192333"/>
    </source>
</evidence>
<accession>A0A1W2HB46</accession>
<protein>
    <submittedName>
        <fullName evidence="3">Uncharacterized conserved protein YndB, AHSA1/START domain</fullName>
    </submittedName>
</protein>
<dbReference type="InterPro" id="IPR013538">
    <property type="entry name" value="ASHA1/2-like_C"/>
</dbReference>
<dbReference type="Proteomes" id="UP000192333">
    <property type="component" value="Chromosome I"/>
</dbReference>
<dbReference type="SUPFAM" id="SSF55961">
    <property type="entry name" value="Bet v1-like"/>
    <property type="match status" value="2"/>
</dbReference>